<protein>
    <submittedName>
        <fullName evidence="3">VanZ family protein</fullName>
    </submittedName>
</protein>
<feature type="transmembrane region" description="Helical" evidence="1">
    <location>
        <begin position="7"/>
        <end position="27"/>
    </location>
</feature>
<evidence type="ECO:0000313" key="3">
    <source>
        <dbReference type="EMBL" id="MBD2609776.1"/>
    </source>
</evidence>
<feature type="transmembrane region" description="Helical" evidence="1">
    <location>
        <begin position="98"/>
        <end position="117"/>
    </location>
</feature>
<dbReference type="NCBIfam" id="NF037970">
    <property type="entry name" value="vanZ_1"/>
    <property type="match status" value="1"/>
</dbReference>
<dbReference type="InterPro" id="IPR006976">
    <property type="entry name" value="VanZ-like"/>
</dbReference>
<reference evidence="3 4" key="1">
    <citation type="journal article" date="2020" name="ISME J.">
        <title>Comparative genomics reveals insights into cyanobacterial evolution and habitat adaptation.</title>
        <authorList>
            <person name="Chen M.Y."/>
            <person name="Teng W.K."/>
            <person name="Zhao L."/>
            <person name="Hu C.X."/>
            <person name="Zhou Y.K."/>
            <person name="Han B.P."/>
            <person name="Song L.R."/>
            <person name="Shu W.S."/>
        </authorList>
    </citation>
    <scope>NUCLEOTIDE SEQUENCE [LARGE SCALE GENOMIC DNA]</scope>
    <source>
        <strain evidence="3 4">FACHB-252</strain>
    </source>
</reference>
<gene>
    <name evidence="3" type="primary">vanZ</name>
    <name evidence="3" type="ORF">H6G94_00560</name>
</gene>
<dbReference type="Pfam" id="PF04892">
    <property type="entry name" value="VanZ"/>
    <property type="match status" value="1"/>
</dbReference>
<feature type="transmembrane region" description="Helical" evidence="1">
    <location>
        <begin position="72"/>
        <end position="92"/>
    </location>
</feature>
<organism evidence="3 4">
    <name type="scientific">Nostoc punctiforme FACHB-252</name>
    <dbReference type="NCBI Taxonomy" id="1357509"/>
    <lineage>
        <taxon>Bacteria</taxon>
        <taxon>Bacillati</taxon>
        <taxon>Cyanobacteriota</taxon>
        <taxon>Cyanophyceae</taxon>
        <taxon>Nostocales</taxon>
        <taxon>Nostocaceae</taxon>
        <taxon>Nostoc</taxon>
    </lineage>
</organism>
<dbReference type="Proteomes" id="UP000606396">
    <property type="component" value="Unassembled WGS sequence"/>
</dbReference>
<evidence type="ECO:0000313" key="4">
    <source>
        <dbReference type="Proteomes" id="UP000606396"/>
    </source>
</evidence>
<name>A0ABR8H1S6_NOSPU</name>
<sequence>MKSNRFWVFAFWFYFGILMSISISAYLKIIPVELSQFPYFDTIMHFLLLGIAAYLGHLALNKRKIEIFNISLPLTPFLVIFFCIVDEIIQLLTPHRSFDLVDLAADFFGVVLFTFLAEIQNLHKSQKNQI</sequence>
<dbReference type="RefSeq" id="WP_190947898.1">
    <property type="nucleotide sequence ID" value="NZ_JACJTC010000001.1"/>
</dbReference>
<comment type="caution">
    <text evidence="3">The sequence shown here is derived from an EMBL/GenBank/DDBJ whole genome shotgun (WGS) entry which is preliminary data.</text>
</comment>
<dbReference type="EMBL" id="JACJTC010000001">
    <property type="protein sequence ID" value="MBD2609776.1"/>
    <property type="molecule type" value="Genomic_DNA"/>
</dbReference>
<accession>A0ABR8H1S6</accession>
<keyword evidence="4" id="KW-1185">Reference proteome</keyword>
<keyword evidence="1" id="KW-0472">Membrane</keyword>
<proteinExistence type="predicted"/>
<feature type="transmembrane region" description="Helical" evidence="1">
    <location>
        <begin position="39"/>
        <end position="60"/>
    </location>
</feature>
<keyword evidence="1" id="KW-1133">Transmembrane helix</keyword>
<evidence type="ECO:0000256" key="1">
    <source>
        <dbReference type="SAM" id="Phobius"/>
    </source>
</evidence>
<evidence type="ECO:0000259" key="2">
    <source>
        <dbReference type="Pfam" id="PF04892"/>
    </source>
</evidence>
<feature type="domain" description="VanZ-like" evidence="2">
    <location>
        <begin position="30"/>
        <end position="118"/>
    </location>
</feature>
<keyword evidence="1" id="KW-0812">Transmembrane</keyword>